<evidence type="ECO:0000313" key="5">
    <source>
        <dbReference type="EMBL" id="SOH94933.1"/>
    </source>
</evidence>
<name>A0A2C9CUP6_9RHOB</name>
<dbReference type="Proteomes" id="UP000220034">
    <property type="component" value="Unassembled WGS sequence"/>
</dbReference>
<evidence type="ECO:0000256" key="1">
    <source>
        <dbReference type="ARBA" id="ARBA00001947"/>
    </source>
</evidence>
<gene>
    <name evidence="5" type="ORF">SAMN06273572_10684</name>
</gene>
<keyword evidence="6" id="KW-1185">Reference proteome</keyword>
<organism evidence="5 6">
    <name type="scientific">Pontivivens marinum</name>
    <dbReference type="NCBI Taxonomy" id="1690039"/>
    <lineage>
        <taxon>Bacteria</taxon>
        <taxon>Pseudomonadati</taxon>
        <taxon>Pseudomonadota</taxon>
        <taxon>Alphaproteobacteria</taxon>
        <taxon>Rhodobacterales</taxon>
        <taxon>Paracoccaceae</taxon>
        <taxon>Pontivivens</taxon>
    </lineage>
</organism>
<dbReference type="EMBL" id="OCTN01000006">
    <property type="protein sequence ID" value="SOH94933.1"/>
    <property type="molecule type" value="Genomic_DNA"/>
</dbReference>
<protein>
    <submittedName>
        <fullName evidence="5">Uncharacterized conserved protein, DUF849 family</fullName>
    </submittedName>
</protein>
<dbReference type="AlphaFoldDB" id="A0A2C9CUP6"/>
<accession>A0A2C9CUP6</accession>
<dbReference type="InterPro" id="IPR008567">
    <property type="entry name" value="BKACE"/>
</dbReference>
<dbReference type="GO" id="GO:0046872">
    <property type="term" value="F:metal ion binding"/>
    <property type="evidence" value="ECO:0007669"/>
    <property type="project" value="UniProtKB-KW"/>
</dbReference>
<sequence length="260" mass="28526">MTPLPRLMVAPNGARRSKSDHAMLPITDDEIVEITVRCAAAGADGAHVHIRDEDGSHQIDAGHYRAILCQLREAVPDMYLQVTSESADRYSAAEQRAMMRELKPANVSVAMREMVREPADWVEAQGFYEWARGNDVDVQHILYSPQEVRSFCDSVDAGRIPGDHHLIQLVQGTYANGSTGKTALAEYLEEMSTQGGATFDWMLCSFGVEETDALADAARAGGKARVGFENSLWNKDGSLATDNAMRVREVDAAIRQATRA</sequence>
<dbReference type="InterPro" id="IPR013785">
    <property type="entry name" value="Aldolase_TIM"/>
</dbReference>
<dbReference type="OrthoDB" id="9805277at2"/>
<evidence type="ECO:0000256" key="4">
    <source>
        <dbReference type="ARBA" id="ARBA00022833"/>
    </source>
</evidence>
<keyword evidence="2" id="KW-0808">Transferase</keyword>
<keyword evidence="3" id="KW-0479">Metal-binding</keyword>
<evidence type="ECO:0000256" key="3">
    <source>
        <dbReference type="ARBA" id="ARBA00022723"/>
    </source>
</evidence>
<reference evidence="6" key="1">
    <citation type="submission" date="2017-09" db="EMBL/GenBank/DDBJ databases">
        <authorList>
            <person name="Varghese N."/>
            <person name="Submissions S."/>
        </authorList>
    </citation>
    <scope>NUCLEOTIDE SEQUENCE [LARGE SCALE GENOMIC DNA]</scope>
    <source>
        <strain evidence="6">C7</strain>
    </source>
</reference>
<dbReference type="PANTHER" id="PTHR37418:SF2">
    <property type="entry name" value="3-KETO-5-AMINOHEXANOATE CLEAVAGE ENZYME"/>
    <property type="match status" value="1"/>
</dbReference>
<evidence type="ECO:0000256" key="2">
    <source>
        <dbReference type="ARBA" id="ARBA00022679"/>
    </source>
</evidence>
<dbReference type="Gene3D" id="3.20.20.70">
    <property type="entry name" value="Aldolase class I"/>
    <property type="match status" value="1"/>
</dbReference>
<dbReference type="PANTHER" id="PTHR37418">
    <property type="entry name" value="3-KETO-5-AMINOHEXANOATE CLEAVAGE ENZYME-RELATED"/>
    <property type="match status" value="1"/>
</dbReference>
<proteinExistence type="predicted"/>
<comment type="cofactor">
    <cofactor evidence="1">
        <name>Zn(2+)</name>
        <dbReference type="ChEBI" id="CHEBI:29105"/>
    </cofactor>
</comment>
<dbReference type="GO" id="GO:0043720">
    <property type="term" value="F:3-keto-5-aminohexanoate cleavage activity"/>
    <property type="evidence" value="ECO:0007669"/>
    <property type="project" value="InterPro"/>
</dbReference>
<keyword evidence="4" id="KW-0862">Zinc</keyword>
<dbReference type="Pfam" id="PF05853">
    <property type="entry name" value="BKACE"/>
    <property type="match status" value="1"/>
</dbReference>
<evidence type="ECO:0000313" key="6">
    <source>
        <dbReference type="Proteomes" id="UP000220034"/>
    </source>
</evidence>
<dbReference type="RefSeq" id="WP_097930987.1">
    <property type="nucleotide sequence ID" value="NZ_OCTN01000006.1"/>
</dbReference>